<reference evidence="2" key="1">
    <citation type="journal article" date="2020" name="Fungal Divers.">
        <title>Resolving the Mortierellaceae phylogeny through synthesis of multi-gene phylogenetics and phylogenomics.</title>
        <authorList>
            <person name="Vandepol N."/>
            <person name="Liber J."/>
            <person name="Desiro A."/>
            <person name="Na H."/>
            <person name="Kennedy M."/>
            <person name="Barry K."/>
            <person name="Grigoriev I.V."/>
            <person name="Miller A.N."/>
            <person name="O'Donnell K."/>
            <person name="Stajich J.E."/>
            <person name="Bonito G."/>
        </authorList>
    </citation>
    <scope>NUCLEOTIDE SEQUENCE</scope>
    <source>
        <strain evidence="2">BC1065</strain>
    </source>
</reference>
<keyword evidence="3" id="KW-1185">Reference proteome</keyword>
<evidence type="ECO:0000313" key="2">
    <source>
        <dbReference type="EMBL" id="KAG0266768.1"/>
    </source>
</evidence>
<dbReference type="Proteomes" id="UP000807716">
    <property type="component" value="Unassembled WGS sequence"/>
</dbReference>
<dbReference type="EMBL" id="JAAAJB010000087">
    <property type="protein sequence ID" value="KAG0266768.1"/>
    <property type="molecule type" value="Genomic_DNA"/>
</dbReference>
<accession>A0A9P6UAL1</accession>
<name>A0A9P6UAL1_9FUNG</name>
<feature type="region of interest" description="Disordered" evidence="1">
    <location>
        <begin position="345"/>
        <end position="365"/>
    </location>
</feature>
<gene>
    <name evidence="2" type="ORF">DFQ27_009437</name>
</gene>
<sequence>MPSMKELQELLAQLDAEGGLAIGAEDRNDTGNLDDLYEDSYLHAILHNNVKEEQIPAPFSPKEEGDNNVPSSPSSSSSSTVVDVLSLPADRFWGDDHEQLGSKLYVRNGFKLLISSLLSSSSSSSSRTWMMATGAKGSGKSCLAHYLAYKLFQAGKDIVISDSMFTNALINKEYSSCYTPHIDRHPTILAAVTGKSASSSAAEGDKKSEQLWWICDDGVVPVAGTTCNVFMTSLANKADAVMEELTKQKKLPSPTVFAIPRWSLDEMEAALVTVPGWLDREDLKTYDDAELQAEREQWKQLYLTCKASPKKVLGFARDKFAPELDAPLLSDEVLAQYLSGDGVAVEGGGSARKGGKKKSKTRRRV</sequence>
<feature type="compositionally biased region" description="Basic residues" evidence="1">
    <location>
        <begin position="353"/>
        <end position="365"/>
    </location>
</feature>
<feature type="compositionally biased region" description="Low complexity" evidence="1">
    <location>
        <begin position="70"/>
        <end position="79"/>
    </location>
</feature>
<protein>
    <submittedName>
        <fullName evidence="2">Uncharacterized protein</fullName>
    </submittedName>
</protein>
<dbReference type="OrthoDB" id="2380148at2759"/>
<evidence type="ECO:0000313" key="3">
    <source>
        <dbReference type="Proteomes" id="UP000807716"/>
    </source>
</evidence>
<organism evidence="2 3">
    <name type="scientific">Actinomortierella ambigua</name>
    <dbReference type="NCBI Taxonomy" id="1343610"/>
    <lineage>
        <taxon>Eukaryota</taxon>
        <taxon>Fungi</taxon>
        <taxon>Fungi incertae sedis</taxon>
        <taxon>Mucoromycota</taxon>
        <taxon>Mortierellomycotina</taxon>
        <taxon>Mortierellomycetes</taxon>
        <taxon>Mortierellales</taxon>
        <taxon>Mortierellaceae</taxon>
        <taxon>Actinomortierella</taxon>
    </lineage>
</organism>
<comment type="caution">
    <text evidence="2">The sequence shown here is derived from an EMBL/GenBank/DDBJ whole genome shotgun (WGS) entry which is preliminary data.</text>
</comment>
<feature type="region of interest" description="Disordered" evidence="1">
    <location>
        <begin position="56"/>
        <end position="80"/>
    </location>
</feature>
<proteinExistence type="predicted"/>
<dbReference type="AlphaFoldDB" id="A0A9P6UAL1"/>
<evidence type="ECO:0000256" key="1">
    <source>
        <dbReference type="SAM" id="MobiDB-lite"/>
    </source>
</evidence>